<dbReference type="AlphaFoldDB" id="A0A820YII1"/>
<comment type="caution">
    <text evidence="1">The sequence shown here is derived from an EMBL/GenBank/DDBJ whole genome shotgun (WGS) entry which is preliminary data.</text>
</comment>
<protein>
    <submittedName>
        <fullName evidence="1">Uncharacterized protein</fullName>
    </submittedName>
</protein>
<evidence type="ECO:0000313" key="2">
    <source>
        <dbReference type="Proteomes" id="UP000663862"/>
    </source>
</evidence>
<accession>A0A820YII1</accession>
<feature type="non-terminal residue" evidence="1">
    <location>
        <position position="1"/>
    </location>
</feature>
<evidence type="ECO:0000313" key="1">
    <source>
        <dbReference type="EMBL" id="CAF4548917.1"/>
    </source>
</evidence>
<organism evidence="1 2">
    <name type="scientific">Rotaria socialis</name>
    <dbReference type="NCBI Taxonomy" id="392032"/>
    <lineage>
        <taxon>Eukaryota</taxon>
        <taxon>Metazoa</taxon>
        <taxon>Spiralia</taxon>
        <taxon>Gnathifera</taxon>
        <taxon>Rotifera</taxon>
        <taxon>Eurotatoria</taxon>
        <taxon>Bdelloidea</taxon>
        <taxon>Philodinida</taxon>
        <taxon>Philodinidae</taxon>
        <taxon>Rotaria</taxon>
    </lineage>
</organism>
<name>A0A820YII1_9BILA</name>
<proteinExistence type="predicted"/>
<sequence length="237" mass="27180">CDECNRSMLIFDIDSLIMLTLTDSAMSKSVSISNIRLYQFIREKCKIAVVEKNQATDDPSIFTQPKEKWVTMIVNNSFLLNLFIEDIDFKETCREEQEKLEKEKKRLDNNSVKKRPKCQQNYITSKTNHDNCHYHGAFVYDMNNHCKLTREQAQTMTQNVKLIASNSASGRSMELPKLIWDCCLGLYGIDPPCQVGSCGLPNEMKGQAIKPGQDLMTLVQNLFMNNQAAEKRTKDFS</sequence>
<reference evidence="1" key="1">
    <citation type="submission" date="2021-02" db="EMBL/GenBank/DDBJ databases">
        <authorList>
            <person name="Nowell W R."/>
        </authorList>
    </citation>
    <scope>NUCLEOTIDE SEQUENCE</scope>
</reference>
<gene>
    <name evidence="1" type="ORF">TSG867_LOCUS24512</name>
</gene>
<dbReference type="EMBL" id="CAJOBQ010002256">
    <property type="protein sequence ID" value="CAF4548917.1"/>
    <property type="molecule type" value="Genomic_DNA"/>
</dbReference>
<dbReference type="Proteomes" id="UP000663862">
    <property type="component" value="Unassembled WGS sequence"/>
</dbReference>